<sequence length="171" mass="17452">MPIEQRVVSGPKIGGSNKIGGGSVSATPAVEAEKPAKKSRKKLLLIAGAVVLLAGGAAAYLLLGKGGGEPAAEPAPVPGAVLTVEPVSLNLAEGHYLRLGLALQLTEEAGEEAPDTARALDLAIALFSGRTVAEVSDPATRDALTAELAHQLAEAYEGEVMDVYLTNYVTQ</sequence>
<keyword evidence="5 10" id="KW-0145">Chemotaxis</keyword>
<reference evidence="12 13" key="1">
    <citation type="submission" date="2020-05" db="EMBL/GenBank/DDBJ databases">
        <title>Genome Sequencing of Type Strains.</title>
        <authorList>
            <person name="Lemaire J.F."/>
            <person name="Inderbitzin P."/>
            <person name="Gregorio O.A."/>
            <person name="Collins S.B."/>
            <person name="Wespe N."/>
            <person name="Knight-Connoni V."/>
        </authorList>
    </citation>
    <scope>NUCLEOTIDE SEQUENCE [LARGE SCALE GENOMIC DNA]</scope>
    <source>
        <strain evidence="12 13">ATCC 25174</strain>
    </source>
</reference>
<keyword evidence="9 10" id="KW-0472">Membrane</keyword>
<evidence type="ECO:0000313" key="12">
    <source>
        <dbReference type="EMBL" id="NUU15874.1"/>
    </source>
</evidence>
<dbReference type="InterPro" id="IPR005503">
    <property type="entry name" value="FliL"/>
</dbReference>
<dbReference type="AlphaFoldDB" id="A0A7Y5ZZW5"/>
<dbReference type="Pfam" id="PF03748">
    <property type="entry name" value="FliL"/>
    <property type="match status" value="1"/>
</dbReference>
<dbReference type="GO" id="GO:0006935">
    <property type="term" value="P:chemotaxis"/>
    <property type="evidence" value="ECO:0007669"/>
    <property type="project" value="UniProtKB-KW"/>
</dbReference>
<keyword evidence="12" id="KW-0969">Cilium</keyword>
<keyword evidence="7 10" id="KW-0283">Flagellar rotation</keyword>
<comment type="function">
    <text evidence="1 10">Controls the rotational direction of flagella during chemotaxis.</text>
</comment>
<evidence type="ECO:0000313" key="13">
    <source>
        <dbReference type="Proteomes" id="UP000565724"/>
    </source>
</evidence>
<dbReference type="Proteomes" id="UP000565724">
    <property type="component" value="Unassembled WGS sequence"/>
</dbReference>
<dbReference type="GO" id="GO:0009425">
    <property type="term" value="C:bacterial-type flagellum basal body"/>
    <property type="evidence" value="ECO:0007669"/>
    <property type="project" value="InterPro"/>
</dbReference>
<comment type="caution">
    <text evidence="12">The sequence shown here is derived from an EMBL/GenBank/DDBJ whole genome shotgun (WGS) entry which is preliminary data.</text>
</comment>
<evidence type="ECO:0000256" key="5">
    <source>
        <dbReference type="ARBA" id="ARBA00022500"/>
    </source>
</evidence>
<evidence type="ECO:0000256" key="4">
    <source>
        <dbReference type="ARBA" id="ARBA00022475"/>
    </source>
</evidence>
<evidence type="ECO:0000256" key="8">
    <source>
        <dbReference type="ARBA" id="ARBA00022989"/>
    </source>
</evidence>
<accession>A0A7Y5ZZW5</accession>
<evidence type="ECO:0000256" key="10">
    <source>
        <dbReference type="RuleBase" id="RU364125"/>
    </source>
</evidence>
<dbReference type="EMBL" id="JABMCI010000036">
    <property type="protein sequence ID" value="NUU15874.1"/>
    <property type="molecule type" value="Genomic_DNA"/>
</dbReference>
<evidence type="ECO:0000256" key="1">
    <source>
        <dbReference type="ARBA" id="ARBA00002254"/>
    </source>
</evidence>
<evidence type="ECO:0000256" key="3">
    <source>
        <dbReference type="ARBA" id="ARBA00008281"/>
    </source>
</evidence>
<dbReference type="GO" id="GO:0005886">
    <property type="term" value="C:plasma membrane"/>
    <property type="evidence" value="ECO:0007669"/>
    <property type="project" value="UniProtKB-SubCell"/>
</dbReference>
<name>A0A7Y5ZZW5_9CELL</name>
<comment type="similarity">
    <text evidence="3 10">Belongs to the FliL family.</text>
</comment>
<gene>
    <name evidence="12" type="ORF">HP550_01240</name>
</gene>
<evidence type="ECO:0000256" key="7">
    <source>
        <dbReference type="ARBA" id="ARBA00022779"/>
    </source>
</evidence>
<dbReference type="PANTHER" id="PTHR35091">
    <property type="entry name" value="FLAGELLAR PROTEIN FLIL"/>
    <property type="match status" value="1"/>
</dbReference>
<keyword evidence="8 10" id="KW-1133">Transmembrane helix</keyword>
<dbReference type="PANTHER" id="PTHR35091:SF2">
    <property type="entry name" value="FLAGELLAR PROTEIN FLIL"/>
    <property type="match status" value="1"/>
</dbReference>
<keyword evidence="4 10" id="KW-1003">Cell membrane</keyword>
<protein>
    <recommendedName>
        <fullName evidence="10">Flagellar protein FliL</fullName>
    </recommendedName>
</protein>
<feature type="region of interest" description="Disordered" evidence="11">
    <location>
        <begin position="1"/>
        <end position="32"/>
    </location>
</feature>
<evidence type="ECO:0000256" key="6">
    <source>
        <dbReference type="ARBA" id="ARBA00022692"/>
    </source>
</evidence>
<keyword evidence="12" id="KW-0282">Flagellum</keyword>
<evidence type="ECO:0000256" key="9">
    <source>
        <dbReference type="ARBA" id="ARBA00023136"/>
    </source>
</evidence>
<evidence type="ECO:0000256" key="11">
    <source>
        <dbReference type="SAM" id="MobiDB-lite"/>
    </source>
</evidence>
<proteinExistence type="inferred from homology"/>
<keyword evidence="13" id="KW-1185">Reference proteome</keyword>
<keyword evidence="12" id="KW-0966">Cell projection</keyword>
<comment type="subcellular location">
    <subcellularLocation>
        <location evidence="2">Cell membrane</location>
        <topology evidence="2">Single-pass membrane protein</topology>
    </subcellularLocation>
</comment>
<feature type="transmembrane region" description="Helical" evidence="10">
    <location>
        <begin position="43"/>
        <end position="63"/>
    </location>
</feature>
<keyword evidence="6 10" id="KW-0812">Transmembrane</keyword>
<dbReference type="GO" id="GO:0071978">
    <property type="term" value="P:bacterial-type flagellum-dependent swarming motility"/>
    <property type="evidence" value="ECO:0007669"/>
    <property type="project" value="TreeGrafter"/>
</dbReference>
<dbReference type="RefSeq" id="WP_175345785.1">
    <property type="nucleotide sequence ID" value="NZ_JABMCI010000036.1"/>
</dbReference>
<organism evidence="12 13">
    <name type="scientific">Cellulomonas humilata</name>
    <dbReference type="NCBI Taxonomy" id="144055"/>
    <lineage>
        <taxon>Bacteria</taxon>
        <taxon>Bacillati</taxon>
        <taxon>Actinomycetota</taxon>
        <taxon>Actinomycetes</taxon>
        <taxon>Micrococcales</taxon>
        <taxon>Cellulomonadaceae</taxon>
        <taxon>Cellulomonas</taxon>
    </lineage>
</organism>
<evidence type="ECO:0000256" key="2">
    <source>
        <dbReference type="ARBA" id="ARBA00004162"/>
    </source>
</evidence>